<dbReference type="EMBL" id="CAXAMN010021507">
    <property type="protein sequence ID" value="CAK9060331.1"/>
    <property type="molecule type" value="Genomic_DNA"/>
</dbReference>
<sequence>MAARLPSFPGGLDLVAQLNLTGPRDFLLQLEEELEIFVRSQRKELLLPPLRAAPGLVEAFPLDRHTRRVARLGTALLAHHPWRGAAPLAEAQFGRVSARATPHRSARCSRLCQAGSLSEEEILQRLRLRLWAALLCCASAERAVQAPVMAPAVEPLTREADSDDEKRKVQIKDEQMKVEQEELERSVQRAVKAHLVQEQPEQLLSPKEEQMLPAEEKLLEESVKAEEHGLSKLEAGSMEEPSCYCGADPDGFARGAGLRS</sequence>
<accession>A0ABP0N9D1</accession>
<gene>
    <name evidence="1" type="ORF">CCMP2556_LOCUS29683</name>
</gene>
<proteinExistence type="predicted"/>
<protein>
    <submittedName>
        <fullName evidence="1">Uncharacterized protein</fullName>
    </submittedName>
</protein>
<keyword evidence="2" id="KW-1185">Reference proteome</keyword>
<evidence type="ECO:0000313" key="1">
    <source>
        <dbReference type="EMBL" id="CAK9060331.1"/>
    </source>
</evidence>
<reference evidence="1 2" key="1">
    <citation type="submission" date="2024-02" db="EMBL/GenBank/DDBJ databases">
        <authorList>
            <person name="Chen Y."/>
            <person name="Shah S."/>
            <person name="Dougan E. K."/>
            <person name="Thang M."/>
            <person name="Chan C."/>
        </authorList>
    </citation>
    <scope>NUCLEOTIDE SEQUENCE [LARGE SCALE GENOMIC DNA]</scope>
</reference>
<evidence type="ECO:0000313" key="2">
    <source>
        <dbReference type="Proteomes" id="UP001642484"/>
    </source>
</evidence>
<name>A0ABP0N9D1_9DINO</name>
<comment type="caution">
    <text evidence="1">The sequence shown here is derived from an EMBL/GenBank/DDBJ whole genome shotgun (WGS) entry which is preliminary data.</text>
</comment>
<organism evidence="1 2">
    <name type="scientific">Durusdinium trenchii</name>
    <dbReference type="NCBI Taxonomy" id="1381693"/>
    <lineage>
        <taxon>Eukaryota</taxon>
        <taxon>Sar</taxon>
        <taxon>Alveolata</taxon>
        <taxon>Dinophyceae</taxon>
        <taxon>Suessiales</taxon>
        <taxon>Symbiodiniaceae</taxon>
        <taxon>Durusdinium</taxon>
    </lineage>
</organism>
<dbReference type="Proteomes" id="UP001642484">
    <property type="component" value="Unassembled WGS sequence"/>
</dbReference>